<evidence type="ECO:0000313" key="5">
    <source>
        <dbReference type="Proteomes" id="UP001500420"/>
    </source>
</evidence>
<dbReference type="SUPFAM" id="SSF51735">
    <property type="entry name" value="NAD(P)-binding Rossmann-fold domains"/>
    <property type="match status" value="1"/>
</dbReference>
<dbReference type="InterPro" id="IPR036291">
    <property type="entry name" value="NAD(P)-bd_dom_sf"/>
</dbReference>
<dbReference type="Pfam" id="PF01408">
    <property type="entry name" value="GFO_IDH_MocA"/>
    <property type="match status" value="1"/>
</dbReference>
<dbReference type="InterPro" id="IPR000683">
    <property type="entry name" value="Gfo/Idh/MocA-like_OxRdtase_N"/>
</dbReference>
<keyword evidence="5" id="KW-1185">Reference proteome</keyword>
<feature type="domain" description="GFO/IDH/MocA-like oxidoreductase" evidence="3">
    <location>
        <begin position="138"/>
        <end position="271"/>
    </location>
</feature>
<dbReference type="Gene3D" id="3.30.360.10">
    <property type="entry name" value="Dihydrodipicolinate Reductase, domain 2"/>
    <property type="match status" value="1"/>
</dbReference>
<dbReference type="Proteomes" id="UP001500420">
    <property type="component" value="Unassembled WGS sequence"/>
</dbReference>
<name>A0AAV3TB91_9EURY</name>
<dbReference type="GO" id="GO:0000166">
    <property type="term" value="F:nucleotide binding"/>
    <property type="evidence" value="ECO:0007669"/>
    <property type="project" value="InterPro"/>
</dbReference>
<dbReference type="EMBL" id="BAAADV010000007">
    <property type="protein sequence ID" value="GAA0677037.1"/>
    <property type="molecule type" value="Genomic_DNA"/>
</dbReference>
<protein>
    <submittedName>
        <fullName evidence="4">Gfo/Idh/MocA family oxidoreductase</fullName>
    </submittedName>
</protein>
<evidence type="ECO:0000313" key="4">
    <source>
        <dbReference type="EMBL" id="GAA0677037.1"/>
    </source>
</evidence>
<organism evidence="4 5">
    <name type="scientific">Natronoarchaeum mannanilyticum</name>
    <dbReference type="NCBI Taxonomy" id="926360"/>
    <lineage>
        <taxon>Archaea</taxon>
        <taxon>Methanobacteriati</taxon>
        <taxon>Methanobacteriota</taxon>
        <taxon>Stenosarchaea group</taxon>
        <taxon>Halobacteria</taxon>
        <taxon>Halobacteriales</taxon>
        <taxon>Natronoarchaeaceae</taxon>
    </lineage>
</organism>
<comment type="caution">
    <text evidence="4">The sequence shown here is derived from an EMBL/GenBank/DDBJ whole genome shotgun (WGS) entry which is preliminary data.</text>
</comment>
<sequence length="363" mass="39864">MSDGDAVRVGVVGLGGMGRIHAENVRDFDHEVRAGVDVAADTRESFERDFDARTYESHEEMYDREDLDAVVVTTPNKYHEPVTVGALDAGLDVLVEKPLAHTLDSAERIAEAAQAAEGFCMVGFHYRFSGATSMFKAYQRKGQFGDIRHIEANYVRRRGIPALGSWFTNRELAGGGALLDLGVHAVDLALYLLDFPEVTEVVGETRSEFGTDDTYADPDNWSSEWTVGSETFDVDDSVSAFLKCENGATVSLEVSWATNRESTDEFVVRGADSGARFDLGEDSLTIFDTGLDGGDHYIDSEQTAHPEVTGWRAESKTFLDAVRAGQPPMQNSVEEGLQVQRVLDAIYESSERGDEHALRVSED</sequence>
<evidence type="ECO:0000259" key="2">
    <source>
        <dbReference type="Pfam" id="PF01408"/>
    </source>
</evidence>
<dbReference type="RefSeq" id="WP_343774489.1">
    <property type="nucleotide sequence ID" value="NZ_BAAADV010000007.1"/>
</dbReference>
<dbReference type="Pfam" id="PF22725">
    <property type="entry name" value="GFO_IDH_MocA_C3"/>
    <property type="match status" value="1"/>
</dbReference>
<evidence type="ECO:0000256" key="1">
    <source>
        <dbReference type="ARBA" id="ARBA00023002"/>
    </source>
</evidence>
<feature type="domain" description="Gfo/Idh/MocA-like oxidoreductase N-terminal" evidence="2">
    <location>
        <begin position="7"/>
        <end position="124"/>
    </location>
</feature>
<dbReference type="PANTHER" id="PTHR43818">
    <property type="entry name" value="BCDNA.GH03377"/>
    <property type="match status" value="1"/>
</dbReference>
<dbReference type="InterPro" id="IPR055170">
    <property type="entry name" value="GFO_IDH_MocA-like_dom"/>
</dbReference>
<dbReference type="SUPFAM" id="SSF55347">
    <property type="entry name" value="Glyceraldehyde-3-phosphate dehydrogenase-like, C-terminal domain"/>
    <property type="match status" value="1"/>
</dbReference>
<dbReference type="GO" id="GO:0016491">
    <property type="term" value="F:oxidoreductase activity"/>
    <property type="evidence" value="ECO:0007669"/>
    <property type="project" value="UniProtKB-KW"/>
</dbReference>
<gene>
    <name evidence="4" type="ORF">GCM10009020_26120</name>
</gene>
<dbReference type="Gene3D" id="3.40.50.720">
    <property type="entry name" value="NAD(P)-binding Rossmann-like Domain"/>
    <property type="match status" value="1"/>
</dbReference>
<accession>A0AAV3TB91</accession>
<reference evidence="4 5" key="1">
    <citation type="journal article" date="2019" name="Int. J. Syst. Evol. Microbiol.">
        <title>The Global Catalogue of Microorganisms (GCM) 10K type strain sequencing project: providing services to taxonomists for standard genome sequencing and annotation.</title>
        <authorList>
            <consortium name="The Broad Institute Genomics Platform"/>
            <consortium name="The Broad Institute Genome Sequencing Center for Infectious Disease"/>
            <person name="Wu L."/>
            <person name="Ma J."/>
        </authorList>
    </citation>
    <scope>NUCLEOTIDE SEQUENCE [LARGE SCALE GENOMIC DNA]</scope>
    <source>
        <strain evidence="4 5">JCM 16328</strain>
    </source>
</reference>
<proteinExistence type="predicted"/>
<dbReference type="PANTHER" id="PTHR43818:SF11">
    <property type="entry name" value="BCDNA.GH03377"/>
    <property type="match status" value="1"/>
</dbReference>
<evidence type="ECO:0000259" key="3">
    <source>
        <dbReference type="Pfam" id="PF22725"/>
    </source>
</evidence>
<dbReference type="AlphaFoldDB" id="A0AAV3TB91"/>
<dbReference type="InterPro" id="IPR050463">
    <property type="entry name" value="Gfo/Idh/MocA_oxidrdct_glycsds"/>
</dbReference>
<keyword evidence="1" id="KW-0560">Oxidoreductase</keyword>